<dbReference type="Pfam" id="PF14242">
    <property type="entry name" value="DUF4342"/>
    <property type="match status" value="1"/>
</dbReference>
<gene>
    <name evidence="4" type="ORF">OBO34_12455</name>
</gene>
<dbReference type="CDD" id="cd14360">
    <property type="entry name" value="UBA_NAC_like_bac"/>
    <property type="match status" value="1"/>
</dbReference>
<feature type="domain" description="DUF4342" evidence="3">
    <location>
        <begin position="99"/>
        <end position="150"/>
    </location>
</feature>
<dbReference type="Proteomes" id="UP001065549">
    <property type="component" value="Unassembled WGS sequence"/>
</dbReference>
<feature type="region of interest" description="Disordered" evidence="1">
    <location>
        <begin position="69"/>
        <end position="90"/>
    </location>
</feature>
<name>A0A9J6QSX7_9FIRM</name>
<protein>
    <submittedName>
        <fullName evidence="4">DUF4342 domain-containing protein</fullName>
    </submittedName>
</protein>
<reference evidence="4" key="1">
    <citation type="submission" date="2022-09" db="EMBL/GenBank/DDBJ databases">
        <title>Culturomic study of gut microbiota in children with autism spectrum disorder.</title>
        <authorList>
            <person name="Efimov B.A."/>
            <person name="Chaplin A.V."/>
            <person name="Sokolova S.R."/>
            <person name="Pikina A.P."/>
            <person name="Korzhanova M."/>
            <person name="Belova V."/>
            <person name="Korostin D."/>
        </authorList>
    </citation>
    <scope>NUCLEOTIDE SEQUENCE</scope>
    <source>
        <strain evidence="4">ASD5510</strain>
    </source>
</reference>
<evidence type="ECO:0000313" key="4">
    <source>
        <dbReference type="EMBL" id="MCU7379157.1"/>
    </source>
</evidence>
<keyword evidence="2" id="KW-0472">Membrane</keyword>
<dbReference type="InterPro" id="IPR009060">
    <property type="entry name" value="UBA-like_sf"/>
</dbReference>
<accession>A0A9J6QSX7</accession>
<dbReference type="InterPro" id="IPR025642">
    <property type="entry name" value="DUF4342"/>
</dbReference>
<keyword evidence="2" id="KW-0812">Transmembrane</keyword>
<sequence length="191" mass="21322">MDHLEKVEKLRQRANVSYEEAKKALEDCNWDMLDAIVMLESQGKVKETAKQTGSSTDGAQATEPAQALTVCGSQQDEHQNGSGKQGGEKQQSNFFTKLGRAIKYLVKKGCENSLVIKQHGQPLMDLPVIAFIILLILFFWVVVPIMVISLFFDFSYNFKGADLGKEQVNRAMDSATEAVNNFKSEINKDDK</sequence>
<evidence type="ECO:0000256" key="2">
    <source>
        <dbReference type="SAM" id="Phobius"/>
    </source>
</evidence>
<evidence type="ECO:0000313" key="5">
    <source>
        <dbReference type="Proteomes" id="UP001065549"/>
    </source>
</evidence>
<dbReference type="RefSeq" id="WP_253020058.1">
    <property type="nucleotide sequence ID" value="NZ_JAOSHN010000005.1"/>
</dbReference>
<keyword evidence="2" id="KW-1133">Transmembrane helix</keyword>
<comment type="caution">
    <text evidence="4">The sequence shown here is derived from an EMBL/GenBank/DDBJ whole genome shotgun (WGS) entry which is preliminary data.</text>
</comment>
<dbReference type="EMBL" id="JAOSHN010000005">
    <property type="protein sequence ID" value="MCU7379157.1"/>
    <property type="molecule type" value="Genomic_DNA"/>
</dbReference>
<evidence type="ECO:0000259" key="3">
    <source>
        <dbReference type="Pfam" id="PF14242"/>
    </source>
</evidence>
<dbReference type="AlphaFoldDB" id="A0A9J6QSX7"/>
<dbReference type="SUPFAM" id="SSF46934">
    <property type="entry name" value="UBA-like"/>
    <property type="match status" value="1"/>
</dbReference>
<proteinExistence type="predicted"/>
<organism evidence="4 5">
    <name type="scientific">Hominibacterium faecale</name>
    <dbReference type="NCBI Taxonomy" id="2839743"/>
    <lineage>
        <taxon>Bacteria</taxon>
        <taxon>Bacillati</taxon>
        <taxon>Bacillota</taxon>
        <taxon>Clostridia</taxon>
        <taxon>Peptostreptococcales</taxon>
        <taxon>Anaerovoracaceae</taxon>
        <taxon>Hominibacterium</taxon>
    </lineage>
</organism>
<feature type="transmembrane region" description="Helical" evidence="2">
    <location>
        <begin position="126"/>
        <end position="152"/>
    </location>
</feature>
<dbReference type="Gene3D" id="1.10.8.10">
    <property type="entry name" value="DNA helicase RuvA subunit, C-terminal domain"/>
    <property type="match status" value="1"/>
</dbReference>
<evidence type="ECO:0000256" key="1">
    <source>
        <dbReference type="SAM" id="MobiDB-lite"/>
    </source>
</evidence>
<keyword evidence="5" id="KW-1185">Reference proteome</keyword>